<organism evidence="1 2">
    <name type="scientific">Elysia crispata</name>
    <name type="common">lettuce slug</name>
    <dbReference type="NCBI Taxonomy" id="231223"/>
    <lineage>
        <taxon>Eukaryota</taxon>
        <taxon>Metazoa</taxon>
        <taxon>Spiralia</taxon>
        <taxon>Lophotrochozoa</taxon>
        <taxon>Mollusca</taxon>
        <taxon>Gastropoda</taxon>
        <taxon>Heterobranchia</taxon>
        <taxon>Euthyneura</taxon>
        <taxon>Panpulmonata</taxon>
        <taxon>Sacoglossa</taxon>
        <taxon>Placobranchoidea</taxon>
        <taxon>Plakobranchidae</taxon>
        <taxon>Elysia</taxon>
    </lineage>
</organism>
<evidence type="ECO:0000313" key="2">
    <source>
        <dbReference type="Proteomes" id="UP001283361"/>
    </source>
</evidence>
<dbReference type="AlphaFoldDB" id="A0AAE1DD01"/>
<proteinExistence type="predicted"/>
<keyword evidence="2" id="KW-1185">Reference proteome</keyword>
<accession>A0AAE1DD01</accession>
<sequence>MLQLKLPKRFLEKYFRFEQQLIVTVKGEIKRQMEDKIFSTLSLNVQLFQYQPTARIPFCVEDEDLKAPTDHQAKVPDS</sequence>
<gene>
    <name evidence="1" type="ORF">RRG08_025170</name>
</gene>
<reference evidence="1" key="1">
    <citation type="journal article" date="2023" name="G3 (Bethesda)">
        <title>A reference genome for the long-term kleptoplast-retaining sea slug Elysia crispata morphotype clarki.</title>
        <authorList>
            <person name="Eastman K.E."/>
            <person name="Pendleton A.L."/>
            <person name="Shaikh M.A."/>
            <person name="Suttiyut T."/>
            <person name="Ogas R."/>
            <person name="Tomko P."/>
            <person name="Gavelis G."/>
            <person name="Widhalm J.R."/>
            <person name="Wisecaver J.H."/>
        </authorList>
    </citation>
    <scope>NUCLEOTIDE SEQUENCE</scope>
    <source>
        <strain evidence="1">ECLA1</strain>
    </source>
</reference>
<comment type="caution">
    <text evidence="1">The sequence shown here is derived from an EMBL/GenBank/DDBJ whole genome shotgun (WGS) entry which is preliminary data.</text>
</comment>
<dbReference type="Proteomes" id="UP001283361">
    <property type="component" value="Unassembled WGS sequence"/>
</dbReference>
<dbReference type="EMBL" id="JAWDGP010004247">
    <property type="protein sequence ID" value="KAK3766169.1"/>
    <property type="molecule type" value="Genomic_DNA"/>
</dbReference>
<protein>
    <submittedName>
        <fullName evidence="1">Uncharacterized protein</fullName>
    </submittedName>
</protein>
<evidence type="ECO:0000313" key="1">
    <source>
        <dbReference type="EMBL" id="KAK3766169.1"/>
    </source>
</evidence>
<name>A0AAE1DD01_9GAST</name>